<dbReference type="InterPro" id="IPR036691">
    <property type="entry name" value="Endo/exonu/phosph_ase_sf"/>
</dbReference>
<comment type="caution">
    <text evidence="1">The sequence shown here is derived from an EMBL/GenBank/DDBJ whole genome shotgun (WGS) entry which is preliminary data.</text>
</comment>
<evidence type="ECO:0000313" key="2">
    <source>
        <dbReference type="Proteomes" id="UP001152562"/>
    </source>
</evidence>
<sequence>MMRMLFTFPHDRRQNGVAILIPKHHNNSVIGYKAVSDRIISMKLKASPVNLNLILPVCPTNVALPLVLESFYQDFQAIIAKILDIELIIIIDDFDSKIGENSAQYSKCVGNFMNHNEATPDTL</sequence>
<evidence type="ECO:0000313" key="1">
    <source>
        <dbReference type="EMBL" id="CAH3858301.1"/>
    </source>
</evidence>
<dbReference type="Gene3D" id="3.60.10.10">
    <property type="entry name" value="Endonuclease/exonuclease/phosphatase"/>
    <property type="match status" value="1"/>
</dbReference>
<reference evidence="1" key="1">
    <citation type="submission" date="2022-05" db="EMBL/GenBank/DDBJ databases">
        <authorList>
            <person name="Okamura Y."/>
        </authorList>
    </citation>
    <scope>NUCLEOTIDE SEQUENCE</scope>
</reference>
<keyword evidence="2" id="KW-1185">Reference proteome</keyword>
<evidence type="ECO:0008006" key="3">
    <source>
        <dbReference type="Google" id="ProtNLM"/>
    </source>
</evidence>
<dbReference type="EMBL" id="CALOZG010000001">
    <property type="protein sequence ID" value="CAH3858301.1"/>
    <property type="molecule type" value="Genomic_DNA"/>
</dbReference>
<accession>A0A9P0SIM5</accession>
<proteinExistence type="predicted"/>
<dbReference type="Proteomes" id="UP001152562">
    <property type="component" value="Unassembled WGS sequence"/>
</dbReference>
<gene>
    <name evidence="1" type="ORF">PIBRA_LOCUS426</name>
</gene>
<protein>
    <recommendedName>
        <fullName evidence="3">Reverse transcriptase domain-containing protein</fullName>
    </recommendedName>
</protein>
<dbReference type="AlphaFoldDB" id="A0A9P0SIM5"/>
<organism evidence="1 2">
    <name type="scientific">Pieris brassicae</name>
    <name type="common">White butterfly</name>
    <name type="synonym">Large white butterfly</name>
    <dbReference type="NCBI Taxonomy" id="7116"/>
    <lineage>
        <taxon>Eukaryota</taxon>
        <taxon>Metazoa</taxon>
        <taxon>Ecdysozoa</taxon>
        <taxon>Arthropoda</taxon>
        <taxon>Hexapoda</taxon>
        <taxon>Insecta</taxon>
        <taxon>Pterygota</taxon>
        <taxon>Neoptera</taxon>
        <taxon>Endopterygota</taxon>
        <taxon>Lepidoptera</taxon>
        <taxon>Glossata</taxon>
        <taxon>Ditrysia</taxon>
        <taxon>Papilionoidea</taxon>
        <taxon>Pieridae</taxon>
        <taxon>Pierinae</taxon>
        <taxon>Pieris</taxon>
    </lineage>
</organism>
<name>A0A9P0SIM5_PIEBR</name>